<proteinExistence type="predicted"/>
<keyword evidence="7 11" id="KW-0378">Hydrolase</keyword>
<comment type="subcellular location">
    <subcellularLocation>
        <location evidence="3">Secreted</location>
        <location evidence="3">Extracellular space</location>
    </subcellularLocation>
</comment>
<dbReference type="EC" id="3.4.14.10" evidence="4"/>
<evidence type="ECO:0000256" key="2">
    <source>
        <dbReference type="ARBA" id="ARBA00002451"/>
    </source>
</evidence>
<keyword evidence="8 11" id="KW-0720">Serine protease</keyword>
<feature type="signal peptide" evidence="12">
    <location>
        <begin position="1"/>
        <end position="16"/>
    </location>
</feature>
<feature type="binding site" evidence="11">
    <location>
        <position position="548"/>
    </location>
    <ligand>
        <name>Ca(2+)</name>
        <dbReference type="ChEBI" id="CHEBI:29108"/>
    </ligand>
</feature>
<evidence type="ECO:0000256" key="1">
    <source>
        <dbReference type="ARBA" id="ARBA00001910"/>
    </source>
</evidence>
<feature type="binding site" evidence="11">
    <location>
        <position position="528"/>
    </location>
    <ligand>
        <name>Ca(2+)</name>
        <dbReference type="ChEBI" id="CHEBI:29108"/>
    </ligand>
</feature>
<dbReference type="PROSITE" id="PS51695">
    <property type="entry name" value="SEDOLISIN"/>
    <property type="match status" value="1"/>
</dbReference>
<keyword evidence="12" id="KW-0732">Signal</keyword>
<evidence type="ECO:0000256" key="8">
    <source>
        <dbReference type="ARBA" id="ARBA00022825"/>
    </source>
</evidence>
<feature type="active site" description="Charge relay system" evidence="11">
    <location>
        <position position="294"/>
    </location>
</feature>
<evidence type="ECO:0000256" key="9">
    <source>
        <dbReference type="ARBA" id="ARBA00022837"/>
    </source>
</evidence>
<dbReference type="CDD" id="cd11377">
    <property type="entry name" value="Pro-peptidase_S53"/>
    <property type="match status" value="1"/>
</dbReference>
<keyword evidence="5 11" id="KW-0645">Protease</keyword>
<dbReference type="InterPro" id="IPR036852">
    <property type="entry name" value="Peptidase_S8/S53_dom_sf"/>
</dbReference>
<dbReference type="Pfam" id="PF09286">
    <property type="entry name" value="Pro-kuma_activ"/>
    <property type="match status" value="1"/>
</dbReference>
<comment type="function">
    <text evidence="2">Secreted tripeptidyl-peptidase which degrades proteins at acidic pHs and is involved in virulence.</text>
</comment>
<evidence type="ECO:0000256" key="3">
    <source>
        <dbReference type="ARBA" id="ARBA00004239"/>
    </source>
</evidence>
<keyword evidence="10" id="KW-0865">Zymogen</keyword>
<dbReference type="SUPFAM" id="SSF54897">
    <property type="entry name" value="Protease propeptides/inhibitors"/>
    <property type="match status" value="1"/>
</dbReference>
<comment type="catalytic activity">
    <reaction evidence="1">
        <text>Release of an N-terminal tripeptide from a polypeptide.</text>
        <dbReference type="EC" id="3.4.14.10"/>
    </reaction>
</comment>
<evidence type="ECO:0000313" key="14">
    <source>
        <dbReference type="EMBL" id="KAK7036547.1"/>
    </source>
</evidence>
<evidence type="ECO:0000256" key="7">
    <source>
        <dbReference type="ARBA" id="ARBA00022801"/>
    </source>
</evidence>
<dbReference type="SMART" id="SM00944">
    <property type="entry name" value="Pro-kuma_activ"/>
    <property type="match status" value="1"/>
</dbReference>
<evidence type="ECO:0000256" key="5">
    <source>
        <dbReference type="ARBA" id="ARBA00022670"/>
    </source>
</evidence>
<evidence type="ECO:0000256" key="4">
    <source>
        <dbReference type="ARBA" id="ARBA00012462"/>
    </source>
</evidence>
<dbReference type="GO" id="GO:0006508">
    <property type="term" value="P:proteolysis"/>
    <property type="evidence" value="ECO:0007669"/>
    <property type="project" value="UniProtKB-KW"/>
</dbReference>
<evidence type="ECO:0000256" key="10">
    <source>
        <dbReference type="ARBA" id="ARBA00023145"/>
    </source>
</evidence>
<dbReference type="CDD" id="cd04056">
    <property type="entry name" value="Peptidases_S53"/>
    <property type="match status" value="1"/>
</dbReference>
<evidence type="ECO:0000256" key="6">
    <source>
        <dbReference type="ARBA" id="ARBA00022723"/>
    </source>
</evidence>
<feature type="chain" id="PRO_5043485868" description="tripeptidyl-peptidase II" evidence="12">
    <location>
        <begin position="17"/>
        <end position="567"/>
    </location>
</feature>
<dbReference type="Pfam" id="PF00082">
    <property type="entry name" value="Peptidase_S8"/>
    <property type="match status" value="1"/>
</dbReference>
<dbReference type="Proteomes" id="UP001383192">
    <property type="component" value="Unassembled WGS sequence"/>
</dbReference>
<feature type="active site" description="Charge relay system" evidence="11">
    <location>
        <position position="290"/>
    </location>
</feature>
<dbReference type="InterPro" id="IPR030400">
    <property type="entry name" value="Sedolisin_dom"/>
</dbReference>
<accession>A0AAW0CBY8</accession>
<dbReference type="PANTHER" id="PTHR14218:SF15">
    <property type="entry name" value="TRIPEPTIDYL-PEPTIDASE 1"/>
    <property type="match status" value="1"/>
</dbReference>
<evidence type="ECO:0000256" key="11">
    <source>
        <dbReference type="PROSITE-ProRule" id="PRU01032"/>
    </source>
</evidence>
<gene>
    <name evidence="14" type="ORF">VNI00_011480</name>
</gene>
<feature type="binding site" evidence="11">
    <location>
        <position position="527"/>
    </location>
    <ligand>
        <name>Ca(2+)</name>
        <dbReference type="ChEBI" id="CHEBI:29108"/>
    </ligand>
</feature>
<evidence type="ECO:0000256" key="12">
    <source>
        <dbReference type="SAM" id="SignalP"/>
    </source>
</evidence>
<keyword evidence="6 11" id="KW-0479">Metal-binding</keyword>
<dbReference type="GO" id="GO:0046872">
    <property type="term" value="F:metal ion binding"/>
    <property type="evidence" value="ECO:0007669"/>
    <property type="project" value="UniProtKB-UniRule"/>
</dbReference>
<comment type="cofactor">
    <cofactor evidence="11">
        <name>Ca(2+)</name>
        <dbReference type="ChEBI" id="CHEBI:29108"/>
    </cofactor>
    <text evidence="11">Binds 1 Ca(2+) ion per subunit.</text>
</comment>
<protein>
    <recommendedName>
        <fullName evidence="4">tripeptidyl-peptidase II</fullName>
        <ecNumber evidence="4">3.4.14.10</ecNumber>
    </recommendedName>
</protein>
<keyword evidence="15" id="KW-1185">Reference proteome</keyword>
<evidence type="ECO:0000259" key="13">
    <source>
        <dbReference type="PROSITE" id="PS51695"/>
    </source>
</evidence>
<dbReference type="Gene3D" id="3.40.50.200">
    <property type="entry name" value="Peptidase S8/S53 domain"/>
    <property type="match status" value="1"/>
</dbReference>
<organism evidence="14 15">
    <name type="scientific">Paramarasmius palmivorus</name>
    <dbReference type="NCBI Taxonomy" id="297713"/>
    <lineage>
        <taxon>Eukaryota</taxon>
        <taxon>Fungi</taxon>
        <taxon>Dikarya</taxon>
        <taxon>Basidiomycota</taxon>
        <taxon>Agaricomycotina</taxon>
        <taxon>Agaricomycetes</taxon>
        <taxon>Agaricomycetidae</taxon>
        <taxon>Agaricales</taxon>
        <taxon>Marasmiineae</taxon>
        <taxon>Marasmiaceae</taxon>
        <taxon>Paramarasmius</taxon>
    </lineage>
</organism>
<dbReference type="GO" id="GO:0004252">
    <property type="term" value="F:serine-type endopeptidase activity"/>
    <property type="evidence" value="ECO:0007669"/>
    <property type="project" value="UniProtKB-UniRule"/>
</dbReference>
<feature type="domain" description="Peptidase S53" evidence="13">
    <location>
        <begin position="214"/>
        <end position="567"/>
    </location>
</feature>
<dbReference type="GO" id="GO:0005576">
    <property type="term" value="C:extracellular region"/>
    <property type="evidence" value="ECO:0007669"/>
    <property type="project" value="UniProtKB-SubCell"/>
</dbReference>
<reference evidence="14 15" key="1">
    <citation type="submission" date="2024-01" db="EMBL/GenBank/DDBJ databases">
        <title>A draft genome for a cacao thread blight-causing isolate of Paramarasmius palmivorus.</title>
        <authorList>
            <person name="Baruah I.K."/>
            <person name="Bukari Y."/>
            <person name="Amoako-Attah I."/>
            <person name="Meinhardt L.W."/>
            <person name="Bailey B.A."/>
            <person name="Cohen S.P."/>
        </authorList>
    </citation>
    <scope>NUCLEOTIDE SEQUENCE [LARGE SCALE GENOMIC DNA]</scope>
    <source>
        <strain evidence="14 15">GH-12</strain>
    </source>
</reference>
<dbReference type="InterPro" id="IPR050819">
    <property type="entry name" value="Tripeptidyl-peptidase_I"/>
</dbReference>
<dbReference type="InterPro" id="IPR015366">
    <property type="entry name" value="S53_propep"/>
</dbReference>
<dbReference type="GO" id="GO:0008240">
    <property type="term" value="F:tripeptidyl-peptidase activity"/>
    <property type="evidence" value="ECO:0007669"/>
    <property type="project" value="UniProtKB-EC"/>
</dbReference>
<keyword evidence="9 11" id="KW-0106">Calcium</keyword>
<dbReference type="SUPFAM" id="SSF52743">
    <property type="entry name" value="Subtilisin-like"/>
    <property type="match status" value="1"/>
</dbReference>
<dbReference type="PANTHER" id="PTHR14218">
    <property type="entry name" value="PROTEASE S8 TRIPEPTIDYL PEPTIDASE I CLN2"/>
    <property type="match status" value="1"/>
</dbReference>
<dbReference type="AlphaFoldDB" id="A0AAW0CBY8"/>
<name>A0AAW0CBY8_9AGAR</name>
<sequence length="567" mass="58624">MLSFLSIISAALLVSGSPAGLKPQMAVHEQRTAPPGFARVGKPSTGTIDLRIALVPQDIDGLEKALFDVSTPGNALYGQHLSLDEVKAFAGPSQDSVTAVTNWLTASGISADAITTTGPFNDWISFTVPIQTADTLLDTSFESFVHEASGEQMIRTLEYSIPVDLKDHIDLVHPTTTFVKSLRAVPKITFPITFPSNETLEERALGAPSSCNSVVTPSCLQSLYGIPATRATQSSNKLGVSGFIEQFANNADLRTFLVNLRPDLPSTTTFTLQTLDGGQNSQGANQAGIEANLDIQYTVGVASGVPTTFISVGENNQDGVSGFLDIINFLNGQSAPPQVLTTSYGFDERDLGSTLATRLCNAYMTLGARGVSILFASGDGGVSGGQSQSCTTFVPAFPGGCPFHTAVGSVEGVTETASSFSSGGFSNVFARPSYQASAVSSYLSAIGNLNSGRFNAAGRAFPDVSAQGDNIEIVVGGRAGLVAGTSASSPIFASVVALINDRLIAAGKPVLGFLNPFLYANPGAFFDITTGNNPGCGTNGFPARAGWDPVTGLGSPNFAALASAAGV</sequence>
<feature type="binding site" evidence="11">
    <location>
        <position position="546"/>
    </location>
    <ligand>
        <name>Ca(2+)</name>
        <dbReference type="ChEBI" id="CHEBI:29108"/>
    </ligand>
</feature>
<dbReference type="EMBL" id="JAYKXP010000050">
    <property type="protein sequence ID" value="KAK7036547.1"/>
    <property type="molecule type" value="Genomic_DNA"/>
</dbReference>
<dbReference type="InterPro" id="IPR000209">
    <property type="entry name" value="Peptidase_S8/S53_dom"/>
</dbReference>
<evidence type="ECO:0000313" key="15">
    <source>
        <dbReference type="Proteomes" id="UP001383192"/>
    </source>
</evidence>
<feature type="active site" description="Charge relay system" evidence="11">
    <location>
        <position position="486"/>
    </location>
</feature>
<comment type="caution">
    <text evidence="14">The sequence shown here is derived from an EMBL/GenBank/DDBJ whole genome shotgun (WGS) entry which is preliminary data.</text>
</comment>